<evidence type="ECO:0000313" key="2">
    <source>
        <dbReference type="EMBL" id="SEW28258.1"/>
    </source>
</evidence>
<dbReference type="PANTHER" id="PTHR37423:SF2">
    <property type="entry name" value="MEMBRANE-BOUND LYTIC MUREIN TRANSGLYCOSYLASE C"/>
    <property type="match status" value="1"/>
</dbReference>
<protein>
    <submittedName>
        <fullName evidence="2">Transglycosylase SLT domain-containing protein</fullName>
    </submittedName>
</protein>
<dbReference type="EMBL" id="FOJI01000008">
    <property type="protein sequence ID" value="SEW28258.1"/>
    <property type="molecule type" value="Genomic_DNA"/>
</dbReference>
<organism evidence="2 3">
    <name type="scientific">[Clostridium] fimetarium</name>
    <dbReference type="NCBI Taxonomy" id="99656"/>
    <lineage>
        <taxon>Bacteria</taxon>
        <taxon>Bacillati</taxon>
        <taxon>Bacillota</taxon>
        <taxon>Clostridia</taxon>
        <taxon>Lachnospirales</taxon>
        <taxon>Lachnospiraceae</taxon>
    </lineage>
</organism>
<dbReference type="PANTHER" id="PTHR37423">
    <property type="entry name" value="SOLUBLE LYTIC MUREIN TRANSGLYCOSYLASE-RELATED"/>
    <property type="match status" value="1"/>
</dbReference>
<dbReference type="Pfam" id="PF01464">
    <property type="entry name" value="SLT"/>
    <property type="match status" value="1"/>
</dbReference>
<dbReference type="AlphaFoldDB" id="A0A1I0QN90"/>
<sequence>MSQVNNIDLIDGNQFLVSSTSNTSAASSSQAASFDDVYNGQSKSLEDIFQNVSAEYGVPVKLLKAVAQAESSFDTNAVSGCGASGIMQLMPETAKSLGVEDVFDAQQNITGGAKMLAYLLDDYGGNTTLALAAYNAGSGAVAKYGGVPPYAETLNYINKINGILGGELEADTTNISIKKNSNVTVANPTLDSTTNATVNLKSKPVTIQNTQSQAAEAFSYERYLKFLELYEKLSSSVFNSTDSETEDSKVQEQVNNQSKQQSLYELQQAKFNSRALALLDI</sequence>
<evidence type="ECO:0000313" key="3">
    <source>
        <dbReference type="Proteomes" id="UP000199701"/>
    </source>
</evidence>
<reference evidence="2 3" key="1">
    <citation type="submission" date="2016-10" db="EMBL/GenBank/DDBJ databases">
        <authorList>
            <person name="de Groot N.N."/>
        </authorList>
    </citation>
    <scope>NUCLEOTIDE SEQUENCE [LARGE SCALE GENOMIC DNA]</scope>
    <source>
        <strain evidence="2 3">DSM 9179</strain>
    </source>
</reference>
<keyword evidence="3" id="KW-1185">Reference proteome</keyword>
<evidence type="ECO:0000259" key="1">
    <source>
        <dbReference type="Pfam" id="PF01464"/>
    </source>
</evidence>
<dbReference type="InterPro" id="IPR023346">
    <property type="entry name" value="Lysozyme-like_dom_sf"/>
</dbReference>
<dbReference type="SUPFAM" id="SSF53955">
    <property type="entry name" value="Lysozyme-like"/>
    <property type="match status" value="1"/>
</dbReference>
<name>A0A1I0QN90_9FIRM</name>
<dbReference type="STRING" id="99656.SAMN05421659_108139"/>
<proteinExistence type="predicted"/>
<dbReference type="OrthoDB" id="9815002at2"/>
<dbReference type="RefSeq" id="WP_092454151.1">
    <property type="nucleotide sequence ID" value="NZ_FOJI01000008.1"/>
</dbReference>
<dbReference type="Proteomes" id="UP000199701">
    <property type="component" value="Unassembled WGS sequence"/>
</dbReference>
<dbReference type="InterPro" id="IPR008258">
    <property type="entry name" value="Transglycosylase_SLT_dom_1"/>
</dbReference>
<dbReference type="CDD" id="cd00254">
    <property type="entry name" value="LT-like"/>
    <property type="match status" value="1"/>
</dbReference>
<dbReference type="Gene3D" id="1.10.530.10">
    <property type="match status" value="1"/>
</dbReference>
<feature type="domain" description="Transglycosylase SLT" evidence="1">
    <location>
        <begin position="49"/>
        <end position="146"/>
    </location>
</feature>
<gene>
    <name evidence="2" type="ORF">SAMN05421659_108139</name>
</gene>
<accession>A0A1I0QN90</accession>